<accession>A0A8I2H551</accession>
<dbReference type="Pfam" id="PF13840">
    <property type="entry name" value="ACT_7"/>
    <property type="match status" value="1"/>
</dbReference>
<evidence type="ECO:0000259" key="1">
    <source>
        <dbReference type="Pfam" id="PF10000"/>
    </source>
</evidence>
<name>A0A8I2H551_9GAMM</name>
<evidence type="ECO:0000259" key="2">
    <source>
        <dbReference type="Pfam" id="PF13840"/>
    </source>
</evidence>
<reference evidence="4 6" key="2">
    <citation type="submission" date="2023-10" db="EMBL/GenBank/DDBJ databases">
        <title>To unveil natural product biosynthetic capacity in Pseudoalteromonas.</title>
        <authorList>
            <person name="Wang J."/>
        </authorList>
    </citation>
    <scope>NUCLEOTIDE SEQUENCE [LARGE SCALE GENOMIC DNA]</scope>
    <source>
        <strain evidence="4 6">DSM 15914</strain>
    </source>
</reference>
<evidence type="ECO:0000313" key="6">
    <source>
        <dbReference type="Proteomes" id="UP001304419"/>
    </source>
</evidence>
<proteinExistence type="predicted"/>
<dbReference type="Proteomes" id="UP000646877">
    <property type="component" value="Unassembled WGS sequence"/>
</dbReference>
<evidence type="ECO:0000313" key="3">
    <source>
        <dbReference type="EMBL" id="NLR21404.1"/>
    </source>
</evidence>
<evidence type="ECO:0000313" key="4">
    <source>
        <dbReference type="EMBL" id="WOX30227.1"/>
    </source>
</evidence>
<protein>
    <submittedName>
        <fullName evidence="3">ACT domain-containing protein</fullName>
    </submittedName>
</protein>
<dbReference type="PANTHER" id="PTHR39199">
    <property type="entry name" value="BLR5128 PROTEIN"/>
    <property type="match status" value="1"/>
</dbReference>
<organism evidence="3 5">
    <name type="scientific">Pseudoalteromonas maricaloris</name>
    <dbReference type="NCBI Taxonomy" id="184924"/>
    <lineage>
        <taxon>Bacteria</taxon>
        <taxon>Pseudomonadati</taxon>
        <taxon>Pseudomonadota</taxon>
        <taxon>Gammaproteobacteria</taxon>
        <taxon>Alteromonadales</taxon>
        <taxon>Pseudoalteromonadaceae</taxon>
        <taxon>Pseudoalteromonas</taxon>
    </lineage>
</organism>
<evidence type="ECO:0000313" key="5">
    <source>
        <dbReference type="Proteomes" id="UP000646877"/>
    </source>
</evidence>
<dbReference type="RefSeq" id="WP_010604570.1">
    <property type="nucleotide sequence ID" value="NZ_CBCSDF010000001.1"/>
</dbReference>
<keyword evidence="6" id="KW-1185">Reference proteome</keyword>
<feature type="domain" description="DUF2241" evidence="1">
    <location>
        <begin position="2"/>
        <end position="69"/>
    </location>
</feature>
<dbReference type="PANTHER" id="PTHR39199:SF1">
    <property type="entry name" value="BLR5128 PROTEIN"/>
    <property type="match status" value="1"/>
</dbReference>
<gene>
    <name evidence="3" type="ORF">F9Y85_08760</name>
    <name evidence="4" type="ORF">R5H13_08200</name>
</gene>
<dbReference type="AlphaFoldDB" id="A0A8I2H551"/>
<dbReference type="InterPro" id="IPR027795">
    <property type="entry name" value="CASTOR_ACT_dom"/>
</dbReference>
<dbReference type="EMBL" id="CP137578">
    <property type="protein sequence ID" value="WOX30227.1"/>
    <property type="molecule type" value="Genomic_DNA"/>
</dbReference>
<dbReference type="EMBL" id="WEIA01000004">
    <property type="protein sequence ID" value="NLR21404.1"/>
    <property type="molecule type" value="Genomic_DNA"/>
</dbReference>
<sequence length="131" mass="14244">MTGISDLSQLLKDISPTLDETPFVFCTAQKSLAECVIFNPIATFMEREGLTLVVTKQMADEHGLDYSCVMNKITLQVHSSLEAVGLTAAFSNALKDVDISANVIAGFYHDHIFVPVNDAKRAVLAIQTLAK</sequence>
<dbReference type="InterPro" id="IPR045865">
    <property type="entry name" value="ACT-like_dom_sf"/>
</dbReference>
<reference evidence="3" key="1">
    <citation type="submission" date="2019-10" db="EMBL/GenBank/DDBJ databases">
        <authorList>
            <person name="Paulsen S."/>
        </authorList>
    </citation>
    <scope>NUCLEOTIDE SEQUENCE</scope>
    <source>
        <strain evidence="3">LMG 19692</strain>
    </source>
</reference>
<feature type="domain" description="CASTOR ACT" evidence="2">
    <location>
        <begin position="73"/>
        <end position="126"/>
    </location>
</feature>
<dbReference type="Pfam" id="PF10000">
    <property type="entry name" value="ACT_3"/>
    <property type="match status" value="1"/>
</dbReference>
<dbReference type="Proteomes" id="UP001304419">
    <property type="component" value="Chromosome 1"/>
</dbReference>
<dbReference type="Gene3D" id="3.30.2130.10">
    <property type="entry name" value="VC0802-like"/>
    <property type="match status" value="1"/>
</dbReference>
<dbReference type="GeneID" id="67501497"/>
<dbReference type="SUPFAM" id="SSF55021">
    <property type="entry name" value="ACT-like"/>
    <property type="match status" value="2"/>
</dbReference>
<dbReference type="InterPro" id="IPR018717">
    <property type="entry name" value="DUF2241"/>
</dbReference>